<dbReference type="Proteomes" id="UP000054279">
    <property type="component" value="Unassembled WGS sequence"/>
</dbReference>
<proteinExistence type="predicted"/>
<keyword evidence="3" id="KW-1185">Reference proteome</keyword>
<gene>
    <name evidence="2" type="ORF">M422DRAFT_251953</name>
</gene>
<evidence type="ECO:0000313" key="3">
    <source>
        <dbReference type="Proteomes" id="UP000054279"/>
    </source>
</evidence>
<evidence type="ECO:0000256" key="1">
    <source>
        <dbReference type="SAM" id="MobiDB-lite"/>
    </source>
</evidence>
<organism evidence="2 3">
    <name type="scientific">Sphaerobolus stellatus (strain SS14)</name>
    <dbReference type="NCBI Taxonomy" id="990650"/>
    <lineage>
        <taxon>Eukaryota</taxon>
        <taxon>Fungi</taxon>
        <taxon>Dikarya</taxon>
        <taxon>Basidiomycota</taxon>
        <taxon>Agaricomycotina</taxon>
        <taxon>Agaricomycetes</taxon>
        <taxon>Phallomycetidae</taxon>
        <taxon>Geastrales</taxon>
        <taxon>Sphaerobolaceae</taxon>
        <taxon>Sphaerobolus</taxon>
    </lineage>
</organism>
<feature type="region of interest" description="Disordered" evidence="1">
    <location>
        <begin position="1"/>
        <end position="42"/>
    </location>
</feature>
<name>A0A0C9UNS1_SPHS4</name>
<dbReference type="AlphaFoldDB" id="A0A0C9UNS1"/>
<reference evidence="2 3" key="1">
    <citation type="submission" date="2014-06" db="EMBL/GenBank/DDBJ databases">
        <title>Evolutionary Origins and Diversification of the Mycorrhizal Mutualists.</title>
        <authorList>
            <consortium name="DOE Joint Genome Institute"/>
            <consortium name="Mycorrhizal Genomics Consortium"/>
            <person name="Kohler A."/>
            <person name="Kuo A."/>
            <person name="Nagy L.G."/>
            <person name="Floudas D."/>
            <person name="Copeland A."/>
            <person name="Barry K.W."/>
            <person name="Cichocki N."/>
            <person name="Veneault-Fourrey C."/>
            <person name="LaButti K."/>
            <person name="Lindquist E.A."/>
            <person name="Lipzen A."/>
            <person name="Lundell T."/>
            <person name="Morin E."/>
            <person name="Murat C."/>
            <person name="Riley R."/>
            <person name="Ohm R."/>
            <person name="Sun H."/>
            <person name="Tunlid A."/>
            <person name="Henrissat B."/>
            <person name="Grigoriev I.V."/>
            <person name="Hibbett D.S."/>
            <person name="Martin F."/>
        </authorList>
    </citation>
    <scope>NUCLEOTIDE SEQUENCE [LARGE SCALE GENOMIC DNA]</scope>
    <source>
        <strain evidence="2 3">SS14</strain>
    </source>
</reference>
<dbReference type="EMBL" id="KN837116">
    <property type="protein sequence ID" value="KIJ44658.1"/>
    <property type="molecule type" value="Genomic_DNA"/>
</dbReference>
<sequence length="80" mass="8770">MLENLESALGDEALAKLQEQSAGEEGKEEAAQTQPIHRHMAAHKTGQSIMGNIGVNMGLDLEMQQQNLQAKLQMKNKLTL</sequence>
<evidence type="ECO:0000313" key="2">
    <source>
        <dbReference type="EMBL" id="KIJ44658.1"/>
    </source>
</evidence>
<accession>A0A0C9UNS1</accession>
<protein>
    <submittedName>
        <fullName evidence="2">Uncharacterized protein</fullName>
    </submittedName>
</protein>
<dbReference type="HOGENOM" id="CLU_2591334_0_0_1"/>